<accession>A0A379MT78</accession>
<dbReference type="STRING" id="880526.GCA_000427365_01646"/>
<evidence type="ECO:0000313" key="3">
    <source>
        <dbReference type="Proteomes" id="UP000255233"/>
    </source>
</evidence>
<keyword evidence="3" id="KW-1185">Reference proteome</keyword>
<name>A0A379MT78_9BACT</name>
<evidence type="ECO:0000256" key="1">
    <source>
        <dbReference type="SAM" id="SignalP"/>
    </source>
</evidence>
<proteinExistence type="predicted"/>
<evidence type="ECO:0000313" key="2">
    <source>
        <dbReference type="EMBL" id="SUE34934.1"/>
    </source>
</evidence>
<evidence type="ECO:0008006" key="4">
    <source>
        <dbReference type="Google" id="ProtNLM"/>
    </source>
</evidence>
<keyword evidence="1" id="KW-0732">Signal</keyword>
<sequence length="155" mass="16552">MNTIRHWIAAAIFACIGSASWGQPSGTGNDDPCAAVRAALRQAGTDSANVVSFGNDELLACLRKGGNAMMLVDDTDAEIWGVGESGAKDDGWIAVFNKSTDTETVFVVSHEEMGLQTCPGNYALLDVLGDSPLRMGQEVKVKPRGVLFIRYRSLD</sequence>
<reference evidence="2 3" key="1">
    <citation type="submission" date="2018-06" db="EMBL/GenBank/DDBJ databases">
        <authorList>
            <consortium name="Pathogen Informatics"/>
            <person name="Doyle S."/>
        </authorList>
    </citation>
    <scope>NUCLEOTIDE SEQUENCE [LARGE SCALE GENOMIC DNA]</scope>
    <source>
        <strain evidence="2 3">NCTC11190</strain>
    </source>
</reference>
<dbReference type="Proteomes" id="UP000255233">
    <property type="component" value="Unassembled WGS sequence"/>
</dbReference>
<dbReference type="OrthoDB" id="9807519at2"/>
<organism evidence="2 3">
    <name type="scientific">Rikenella microfusus</name>
    <dbReference type="NCBI Taxonomy" id="28139"/>
    <lineage>
        <taxon>Bacteria</taxon>
        <taxon>Pseudomonadati</taxon>
        <taxon>Bacteroidota</taxon>
        <taxon>Bacteroidia</taxon>
        <taxon>Bacteroidales</taxon>
        <taxon>Rikenellaceae</taxon>
        <taxon>Rikenella</taxon>
    </lineage>
</organism>
<dbReference type="AlphaFoldDB" id="A0A379MT78"/>
<feature type="signal peptide" evidence="1">
    <location>
        <begin position="1"/>
        <end position="21"/>
    </location>
</feature>
<feature type="chain" id="PRO_5016565372" description="Alpha galactosidase C-terminal beta sandwich domain-containing protein" evidence="1">
    <location>
        <begin position="22"/>
        <end position="155"/>
    </location>
</feature>
<dbReference type="RefSeq" id="WP_027291291.1">
    <property type="nucleotide sequence ID" value="NZ_DBEWVC010000182.1"/>
</dbReference>
<protein>
    <recommendedName>
        <fullName evidence="4">Alpha galactosidase C-terminal beta sandwich domain-containing protein</fullName>
    </recommendedName>
</protein>
<gene>
    <name evidence="2" type="ORF">NCTC11190_02172</name>
</gene>
<dbReference type="EMBL" id="UGVL01000001">
    <property type="protein sequence ID" value="SUE34934.1"/>
    <property type="molecule type" value="Genomic_DNA"/>
</dbReference>